<proteinExistence type="predicted"/>
<dbReference type="Pfam" id="PF04860">
    <property type="entry name" value="Phage_portal"/>
    <property type="match status" value="1"/>
</dbReference>
<evidence type="ECO:0000313" key="2">
    <source>
        <dbReference type="Proteomes" id="UP001232063"/>
    </source>
</evidence>
<sequence>MTKTKTNQQPQVFKIDLAAVALPTVNLQQLKYSTDSWVKYGSDNLFPNYLCSLLDKCQEHSAFVQLRQNLIAGEGFSVSDNIKEALANINQEYNADELLERLGQDLGILETFAIQVIWDKAKKKIAELYYIDSSLIRPDKTLDVKGNVIGYWFCSDWSNVTTNKPVFYPRFDLNNPPEEGSQIYFYHKHSNLQPYFPKVSYVSALNYIELAAELSKFGLSTVVNGFFSGGILEVKGNMQEDQKREFTANLQRTYQGSENAQKMLVIITEEGNSVTLTNFSQTDNTNILKALNELVVDKLSTSHRGNPSLASVMLNGSSLGGDGNSYTVNLQIYQNTVIRAFQKAIISFFKKVLSHNGFKDYELDIQGLSVITTQMDENLKADYIKPETWIQEYGYSEDDLMPDKKTIDNPVLPNAIPPIE</sequence>
<comment type="caution">
    <text evidence="1">The sequence shown here is derived from an EMBL/GenBank/DDBJ whole genome shotgun (WGS) entry which is preliminary data.</text>
</comment>
<dbReference type="AlphaFoldDB" id="A0AAE3R2W5"/>
<dbReference type="RefSeq" id="WP_314510167.1">
    <property type="nucleotide sequence ID" value="NZ_JASJOU010000002.1"/>
</dbReference>
<keyword evidence="2" id="KW-1185">Reference proteome</keyword>
<dbReference type="InterPro" id="IPR006944">
    <property type="entry name" value="Phage/GTA_portal"/>
</dbReference>
<accession>A0AAE3R2W5</accession>
<reference evidence="1" key="1">
    <citation type="submission" date="2023-05" db="EMBL/GenBank/DDBJ databases">
        <authorList>
            <person name="Zhang X."/>
        </authorList>
    </citation>
    <scope>NUCLEOTIDE SEQUENCE</scope>
    <source>
        <strain evidence="1">BD1B2-1</strain>
    </source>
</reference>
<protein>
    <submittedName>
        <fullName evidence="1">Phage portal protein</fullName>
    </submittedName>
</protein>
<dbReference type="EMBL" id="JASJOU010000002">
    <property type="protein sequence ID" value="MDJ1500644.1"/>
    <property type="molecule type" value="Genomic_DNA"/>
</dbReference>
<name>A0AAE3R2W5_9BACT</name>
<gene>
    <name evidence="1" type="ORF">QNI22_08305</name>
</gene>
<evidence type="ECO:0000313" key="1">
    <source>
        <dbReference type="EMBL" id="MDJ1500644.1"/>
    </source>
</evidence>
<dbReference type="Proteomes" id="UP001232063">
    <property type="component" value="Unassembled WGS sequence"/>
</dbReference>
<organism evidence="1 2">
    <name type="scientific">Xanthocytophaga agilis</name>
    <dbReference type="NCBI Taxonomy" id="3048010"/>
    <lineage>
        <taxon>Bacteria</taxon>
        <taxon>Pseudomonadati</taxon>
        <taxon>Bacteroidota</taxon>
        <taxon>Cytophagia</taxon>
        <taxon>Cytophagales</taxon>
        <taxon>Rhodocytophagaceae</taxon>
        <taxon>Xanthocytophaga</taxon>
    </lineage>
</organism>